<evidence type="ECO:0000313" key="1">
    <source>
        <dbReference type="EMBL" id="KAI4834583.1"/>
    </source>
</evidence>
<name>A0ACB9Y297_PLABR</name>
<reference evidence="1" key="1">
    <citation type="submission" date="2022-06" db="EMBL/GenBank/DDBJ databases">
        <title>The First Complete Genome of the Simian Malaria Parasite Plasmodium brasilianum.</title>
        <authorList>
            <person name="Bajic M."/>
            <person name="Ravishankar S."/>
        </authorList>
    </citation>
    <scope>NUCLEOTIDE SEQUENCE</scope>
    <source>
        <strain evidence="1">Bolivian I</strain>
    </source>
</reference>
<dbReference type="Proteomes" id="UP001056978">
    <property type="component" value="Chromosome 14"/>
</dbReference>
<comment type="caution">
    <text evidence="1">The sequence shown here is derived from an EMBL/GenBank/DDBJ whole genome shotgun (WGS) entry which is preliminary data.</text>
</comment>
<protein>
    <submittedName>
        <fullName evidence="1">Gamete antigen 27/25</fullName>
    </submittedName>
</protein>
<organism evidence="1 2">
    <name type="scientific">Plasmodium brasilianum</name>
    <dbReference type="NCBI Taxonomy" id="5824"/>
    <lineage>
        <taxon>Eukaryota</taxon>
        <taxon>Sar</taxon>
        <taxon>Alveolata</taxon>
        <taxon>Apicomplexa</taxon>
        <taxon>Aconoidasida</taxon>
        <taxon>Haemosporida</taxon>
        <taxon>Plasmodiidae</taxon>
        <taxon>Plasmodium</taxon>
        <taxon>Plasmodium (Plasmodium)</taxon>
    </lineage>
</organism>
<keyword evidence="2" id="KW-1185">Reference proteome</keyword>
<sequence length="507" mass="60165">MNIYSFLQIQFFVLYALLKCIARCENSYSYDASTQTACHKFESPYEFTYDHLAIGPISEEVKKLGDVEFDTSISILYVLLHFGTDKKMLLHKINNTDIVLLHLREFEFKYRYQFIDKVSKENCISRIKRRLDFIIKDGTLSEEYCKQAQKYFWIEQRVDEEMSLKVDKEKTYDEKSEMCKNKDEIKKFINVLEKGRGIKLSEEMIKSTVDTVEDFLLDVLRTSMIDTDFDFMNEMNAPEQYHFTTKKKKDILIYYNKSSDLYYYVINEPFSWTRQYTTTRNGWTTVHVVYEPPYEFKYKNLQNGALRKEVKDLGNVEFHATLDVLYNFKFPYRGKKKIFEMIKKNYYFLGSLLRFLSTYGYNFKDEISKENCINRMIKRVTYLIREGVLTDDAYCEEVKKVLWIEQRTDEEMSVKVDKLESEEAKDQMCHNKVEIKDLISKLEKAKALKLSEGMIECIVSTIEDFLLDVLRTSKEDVPSKNSHEKSENKQNKSTKSMNENSATDNKN</sequence>
<proteinExistence type="predicted"/>
<dbReference type="EMBL" id="CM043782">
    <property type="protein sequence ID" value="KAI4834583.1"/>
    <property type="molecule type" value="Genomic_DNA"/>
</dbReference>
<accession>A0ACB9Y297</accession>
<gene>
    <name evidence="1" type="ORF">MKS88_005257</name>
</gene>
<evidence type="ECO:0000313" key="2">
    <source>
        <dbReference type="Proteomes" id="UP001056978"/>
    </source>
</evidence>